<protein>
    <submittedName>
        <fullName evidence="1">Uncharacterized protein</fullName>
    </submittedName>
</protein>
<dbReference type="Proteomes" id="UP000010422">
    <property type="component" value="Unassembled WGS sequence"/>
</dbReference>
<accession>L0PGE2</accession>
<name>L0PGE2_PNEJI</name>
<dbReference type="VEuPathDB" id="FungiDB:PNEJI1_000380"/>
<gene>
    <name evidence="1" type="ORF">PNEJI1_000380</name>
</gene>
<organism evidence="2">
    <name type="scientific">Pneumocystis jirovecii</name>
    <name type="common">Human pneumocystis pneumonia agent</name>
    <dbReference type="NCBI Taxonomy" id="42068"/>
    <lineage>
        <taxon>Eukaryota</taxon>
        <taxon>Fungi</taxon>
        <taxon>Dikarya</taxon>
        <taxon>Ascomycota</taxon>
        <taxon>Taphrinomycotina</taxon>
        <taxon>Pneumocystomycetes</taxon>
        <taxon>Pneumocystaceae</taxon>
        <taxon>Pneumocystis</taxon>
    </lineage>
</organism>
<evidence type="ECO:0000313" key="2">
    <source>
        <dbReference type="Proteomes" id="UP000010422"/>
    </source>
</evidence>
<dbReference type="EMBL" id="CAKM01000262">
    <property type="protein sequence ID" value="CCJ30720.1"/>
    <property type="molecule type" value="Genomic_DNA"/>
</dbReference>
<sequence length="80" mass="9610">MFFDKYKLYILRYIVFTVNYKVFWVKYMGHSCVLMIVWRTVSTSGWITSEKNFIYWYGAKEVLKTKGSFLDVGDIDKDLL</sequence>
<evidence type="ECO:0000313" key="1">
    <source>
        <dbReference type="EMBL" id="CCJ30720.1"/>
    </source>
</evidence>
<dbReference type="AlphaFoldDB" id="L0PGE2"/>
<reference evidence="1 2" key="1">
    <citation type="journal article" date="2012" name="MBio">
        <title>De novo assembly of the Pneumocystis jirovecii genome from a single bronchoalveolar lavage fluid specimen from a patient.</title>
        <authorList>
            <person name="Cisse O.H."/>
            <person name="Pagni M."/>
            <person name="Hauser P.M."/>
        </authorList>
    </citation>
    <scope>NUCLEOTIDE SEQUENCE [LARGE SCALE GENOMIC DNA]</scope>
    <source>
        <strain evidence="1 2">SE8</strain>
    </source>
</reference>
<dbReference type="InParanoid" id="L0PGE2"/>
<comment type="caution">
    <text evidence="1">The sequence shown here is derived from an EMBL/GenBank/DDBJ whole genome shotgun (WGS) entry which is preliminary data.</text>
</comment>
<proteinExistence type="predicted"/>